<organism evidence="1 2">
    <name type="scientific">Dentiscutata heterogama</name>
    <dbReference type="NCBI Taxonomy" id="1316150"/>
    <lineage>
        <taxon>Eukaryota</taxon>
        <taxon>Fungi</taxon>
        <taxon>Fungi incertae sedis</taxon>
        <taxon>Mucoromycota</taxon>
        <taxon>Glomeromycotina</taxon>
        <taxon>Glomeromycetes</taxon>
        <taxon>Diversisporales</taxon>
        <taxon>Gigasporaceae</taxon>
        <taxon>Dentiscutata</taxon>
    </lineage>
</organism>
<protein>
    <submittedName>
        <fullName evidence="1">2485_t:CDS:1</fullName>
    </submittedName>
</protein>
<gene>
    <name evidence="1" type="ORF">DHETER_LOCUS830</name>
</gene>
<proteinExistence type="predicted"/>
<dbReference type="EMBL" id="CAJVPU010000457">
    <property type="protein sequence ID" value="CAG8450954.1"/>
    <property type="molecule type" value="Genomic_DNA"/>
</dbReference>
<keyword evidence="2" id="KW-1185">Reference proteome</keyword>
<accession>A0ACA9K486</accession>
<evidence type="ECO:0000313" key="2">
    <source>
        <dbReference type="Proteomes" id="UP000789702"/>
    </source>
</evidence>
<comment type="caution">
    <text evidence="1">The sequence shown here is derived from an EMBL/GenBank/DDBJ whole genome shotgun (WGS) entry which is preliminary data.</text>
</comment>
<evidence type="ECO:0000313" key="1">
    <source>
        <dbReference type="EMBL" id="CAG8450954.1"/>
    </source>
</evidence>
<sequence length="146" mass="16530">MLLIKSFTTILFITAILSNIANGADRTKMLNLVNAERRKVNLPDLRLDSQLNNAAQKHTDYMARTNILSHYENSQDPGVRIKAQGYNWSTYGENIAQGQLTEDEVMKAWMSDPPHRDNILGKMFKHLGVGYSSQGNFWTQDFAAPL</sequence>
<dbReference type="Proteomes" id="UP000789702">
    <property type="component" value="Unassembled WGS sequence"/>
</dbReference>
<name>A0ACA9K486_9GLOM</name>
<reference evidence="1" key="1">
    <citation type="submission" date="2021-06" db="EMBL/GenBank/DDBJ databases">
        <authorList>
            <person name="Kallberg Y."/>
            <person name="Tangrot J."/>
            <person name="Rosling A."/>
        </authorList>
    </citation>
    <scope>NUCLEOTIDE SEQUENCE</scope>
    <source>
        <strain evidence="1">IL203A</strain>
    </source>
</reference>